<dbReference type="InterPro" id="IPR001849">
    <property type="entry name" value="PH_domain"/>
</dbReference>
<dbReference type="PROSITE" id="PS50003">
    <property type="entry name" value="PH_DOMAIN"/>
    <property type="match status" value="1"/>
</dbReference>
<dbReference type="RefSeq" id="XP_045552997.1">
    <property type="nucleotide sequence ID" value="XM_045697041.1"/>
</dbReference>
<dbReference type="PANTHER" id="PTHR45845">
    <property type="entry name" value="RHO GUANINE NUCLEOTIDE EXCHANGE FACTOR-RELATED"/>
    <property type="match status" value="1"/>
</dbReference>
<dbReference type="InterPro" id="IPR052231">
    <property type="entry name" value="Rho_GEF_signaling-related"/>
</dbReference>
<name>A0ABM3D2G3_SALSA</name>
<feature type="region of interest" description="Disordered" evidence="1">
    <location>
        <begin position="1207"/>
        <end position="1233"/>
    </location>
</feature>
<dbReference type="Gene3D" id="2.30.29.30">
    <property type="entry name" value="Pleckstrin-homology domain (PH domain)/Phosphotyrosine-binding domain (PTB)"/>
    <property type="match status" value="1"/>
</dbReference>
<dbReference type="SMART" id="SM00325">
    <property type="entry name" value="RhoGEF"/>
    <property type="match status" value="1"/>
</dbReference>
<proteinExistence type="predicted"/>
<dbReference type="SMART" id="SM00233">
    <property type="entry name" value="PH"/>
    <property type="match status" value="1"/>
</dbReference>
<dbReference type="Proteomes" id="UP001652741">
    <property type="component" value="Chromosome ssa02"/>
</dbReference>
<dbReference type="Gene3D" id="1.20.58.60">
    <property type="match status" value="1"/>
</dbReference>
<dbReference type="SUPFAM" id="SSF48065">
    <property type="entry name" value="DBL homology domain (DH-domain)"/>
    <property type="match status" value="1"/>
</dbReference>
<dbReference type="InterPro" id="IPR035899">
    <property type="entry name" value="DBL_dom_sf"/>
</dbReference>
<feature type="region of interest" description="Disordered" evidence="1">
    <location>
        <begin position="1080"/>
        <end position="1120"/>
    </location>
</feature>
<dbReference type="SUPFAM" id="SSF50729">
    <property type="entry name" value="PH domain-like"/>
    <property type="match status" value="1"/>
</dbReference>
<dbReference type="Pfam" id="PF22697">
    <property type="entry name" value="SOS1_NGEF_PH"/>
    <property type="match status" value="1"/>
</dbReference>
<accession>A0ABM3D2G3</accession>
<feature type="domain" description="PH" evidence="2">
    <location>
        <begin position="1509"/>
        <end position="1616"/>
    </location>
</feature>
<feature type="compositionally biased region" description="Gly residues" evidence="1">
    <location>
        <begin position="315"/>
        <end position="325"/>
    </location>
</feature>
<evidence type="ECO:0000256" key="1">
    <source>
        <dbReference type="SAM" id="MobiDB-lite"/>
    </source>
</evidence>
<protein>
    <submittedName>
        <fullName evidence="5">LOW QUALITY PROTEIN: pleckstrin homology domain-containing family G member 4B</fullName>
    </submittedName>
</protein>
<feature type="compositionally biased region" description="Basic and acidic residues" evidence="1">
    <location>
        <begin position="237"/>
        <end position="246"/>
    </location>
</feature>
<feature type="compositionally biased region" description="Low complexity" evidence="1">
    <location>
        <begin position="1080"/>
        <end position="1089"/>
    </location>
</feature>
<feature type="region of interest" description="Disordered" evidence="1">
    <location>
        <begin position="476"/>
        <end position="516"/>
    </location>
</feature>
<feature type="region of interest" description="Disordered" evidence="1">
    <location>
        <begin position="381"/>
        <end position="462"/>
    </location>
</feature>
<evidence type="ECO:0000259" key="2">
    <source>
        <dbReference type="PROSITE" id="PS50003"/>
    </source>
</evidence>
<dbReference type="PROSITE" id="PS50010">
    <property type="entry name" value="DH_2"/>
    <property type="match status" value="1"/>
</dbReference>
<dbReference type="InterPro" id="IPR011993">
    <property type="entry name" value="PH-like_dom_sf"/>
</dbReference>
<keyword evidence="4" id="KW-1185">Reference proteome</keyword>
<dbReference type="GeneID" id="106590969"/>
<feature type="compositionally biased region" description="Basic residues" evidence="1">
    <location>
        <begin position="1220"/>
        <end position="1233"/>
    </location>
</feature>
<dbReference type="Gene3D" id="1.20.900.10">
    <property type="entry name" value="Dbl homology (DH) domain"/>
    <property type="match status" value="1"/>
</dbReference>
<feature type="region of interest" description="Disordered" evidence="1">
    <location>
        <begin position="537"/>
        <end position="596"/>
    </location>
</feature>
<organism evidence="4 5">
    <name type="scientific">Salmo salar</name>
    <name type="common">Atlantic salmon</name>
    <dbReference type="NCBI Taxonomy" id="8030"/>
    <lineage>
        <taxon>Eukaryota</taxon>
        <taxon>Metazoa</taxon>
        <taxon>Chordata</taxon>
        <taxon>Craniata</taxon>
        <taxon>Vertebrata</taxon>
        <taxon>Euteleostomi</taxon>
        <taxon>Actinopterygii</taxon>
        <taxon>Neopterygii</taxon>
        <taxon>Teleostei</taxon>
        <taxon>Protacanthopterygii</taxon>
        <taxon>Salmoniformes</taxon>
        <taxon>Salmonidae</taxon>
        <taxon>Salmoninae</taxon>
        <taxon>Salmo</taxon>
    </lineage>
</organism>
<feature type="region of interest" description="Disordered" evidence="1">
    <location>
        <begin position="228"/>
        <end position="365"/>
    </location>
</feature>
<feature type="compositionally biased region" description="Polar residues" evidence="1">
    <location>
        <begin position="247"/>
        <end position="256"/>
    </location>
</feature>
<evidence type="ECO:0000259" key="3">
    <source>
        <dbReference type="PROSITE" id="PS50010"/>
    </source>
</evidence>
<dbReference type="InterPro" id="IPR055251">
    <property type="entry name" value="SOS1_NGEF_PH"/>
</dbReference>
<feature type="compositionally biased region" description="Basic and acidic residues" evidence="1">
    <location>
        <begin position="479"/>
        <end position="492"/>
    </location>
</feature>
<dbReference type="PANTHER" id="PTHR45845:SF1">
    <property type="entry name" value="PLECKSTRIN HOMOLOGY AND RHOGEF DOMAIN CONTAINING G4B"/>
    <property type="match status" value="1"/>
</dbReference>
<feature type="compositionally biased region" description="Basic and acidic residues" evidence="1">
    <location>
        <begin position="1092"/>
        <end position="1101"/>
    </location>
</feature>
<feature type="compositionally biased region" description="Polar residues" evidence="1">
    <location>
        <begin position="341"/>
        <end position="352"/>
    </location>
</feature>
<evidence type="ECO:0000313" key="5">
    <source>
        <dbReference type="RefSeq" id="XP_045552997.1"/>
    </source>
</evidence>
<feature type="compositionally biased region" description="Basic and acidic residues" evidence="1">
    <location>
        <begin position="540"/>
        <end position="552"/>
    </location>
</feature>
<reference evidence="5" key="1">
    <citation type="submission" date="2025-08" db="UniProtKB">
        <authorList>
            <consortium name="RefSeq"/>
        </authorList>
    </citation>
    <scope>IDENTIFICATION</scope>
</reference>
<dbReference type="InterPro" id="IPR000219">
    <property type="entry name" value="DH_dom"/>
</dbReference>
<gene>
    <name evidence="5" type="primary">LOC106590969</name>
</gene>
<evidence type="ECO:0000313" key="4">
    <source>
        <dbReference type="Proteomes" id="UP001652741"/>
    </source>
</evidence>
<dbReference type="CDD" id="cd00160">
    <property type="entry name" value="RhoGEF"/>
    <property type="match status" value="1"/>
</dbReference>
<feature type="compositionally biased region" description="Low complexity" evidence="1">
    <location>
        <begin position="504"/>
        <end position="513"/>
    </location>
</feature>
<feature type="compositionally biased region" description="Low complexity" evidence="1">
    <location>
        <begin position="1686"/>
        <end position="1702"/>
    </location>
</feature>
<dbReference type="CDD" id="cd13242">
    <property type="entry name" value="PH_puratrophin-1"/>
    <property type="match status" value="1"/>
</dbReference>
<feature type="region of interest" description="Disordered" evidence="1">
    <location>
        <begin position="1290"/>
        <end position="1321"/>
    </location>
</feature>
<feature type="compositionally biased region" description="Low complexity" evidence="1">
    <location>
        <begin position="416"/>
        <end position="431"/>
    </location>
</feature>
<feature type="compositionally biased region" description="Low complexity" evidence="1">
    <location>
        <begin position="1763"/>
        <end position="1776"/>
    </location>
</feature>
<feature type="compositionally biased region" description="Basic and acidic residues" evidence="1">
    <location>
        <begin position="329"/>
        <end position="340"/>
    </location>
</feature>
<sequence>MHSRAKSRSCDNYLSIKDSESLDSCIQSTLSALYPPFSATASTVLWQLFSVVERQYRGDGLRCLIDFLLPAKRILQSIQQETCVRFHGRLFYHEGWPFCINEKVVLQLAPLHKVRLKQGDFYLQVVPLGRKAAKLVIKCLSASGQAIAEIPIPESMYGSVFTADFLQNVTHERNLHPLQNWLLTTGTVVYRTPWKNVVNPLFVSSTADAIMQTRGDSTGFHGQLSACSTSGSTGTLDSHRSSHESLHSQGADSTFSEPAILSRRVHVMDPSSTSSRSQHDPNPGLHRMENHNQNHSLRAAPDSHSCSPQTERLAGEGGGGPGKGQWEGEEGHGGSRERTRTLSFSTDLSNPNPRRPRHARDSVSFETRRLFRKSYMEALQNPMNLGSSSESILEEGPEHSPACPGLSPLSPREDASSPASTPGSSPSTPTTQREQGPRGVRLGGTRAWLGGDPDSPRLSPSTPLLYLQRGLRNAGALETRAERRSKSLERTNKAAQVKGHRARSSSGGSASSGVLSPKKLMNGYALRFGRLDLEAAFSSSDRRSSVRDETVIHEGGTSTNPRRHSQDGAQSHHHPPKPSNEVLIQLAPTPGSGSPPNCHLPSLVSEVNPELLASGAIILPGNRDLSGRAVLQVCTRGRVWAGESCTAKDLTCLLGYYYSTLRSERRDQGLTVLVDTRRQQPSPALFSSLSELQALLPNALYSVLLLVDKETTIKPERDITTVQTEILTSLKALLKHIDSSQLTRDLDGTFPYDHNHWVAFRQKIEPFASSCSVALSSLQSSISTLSSSSNLESTKEVSEVLEQQRSLMKCVLEDTCLNRLRLEGGTVLARIRKDEACENDNYRDSVDMVNVLYNQVDEEVHKLVILSNKSLKQLESLLEVRRFEEQTEQIKVWFSVEGEKHLTPLDSLHLSLATVKDMRQSLEQFFEESVQQQKQGLLLVRQSGESLPSSALLDFKQHLGSILGRVERRKNQLDILTNLYEFYGSANQWMEHCQDYFRQLNLDSSGVSLPSAVLEILQDYQMEASTFSLDNFSPLNDMVLSLDSPRQTHQWNVLWTKCQQTKNQLEETLVQATAAATAASDSAASDSAARNLTKDPSETADRQGGCTHTEQHGAAAGDLVLPELPTLGSRIIVSSLEEETKPHSTGHFSSNNNKSPSSCSFTSSSLFPFPPAPEGDPLLLKLRQSPSLFDDTDSDCTIDSLGAASCHSEPVYSSSGTPLHHLHHHHQHHQHRKQPLKKIMKKTLSYELPAAQDGGGGHVDTSHLLVTRGVYIKGLEVANNVSVEKKLQRPDVVSPALGRSRSMSSPTRHPEGDGKKHSSKVQHIMAEMISTEREYVRSLSYVIEHYFPEMERLDLPQDLWGKRSIIFGNMEKLCNFHCQYFLKELEASAHSPLSISSCFLRHEDQFGMYALYSKNKPQSDALLTSHGNGFFKNKQLELGDKMDLASYLLKPIQRMSKYALLLKDLIKECGQSQEQELSDLRTAEEMVKFQLRHGNDLLAMDAIRGCDVNLKEQGQLRCQDEFIVWCGRRKYLRHVFLFEDLILFSKSKKIEGGYDLYIYKQSYKTAEIGMTESVGDSGLRFEIWFRRRKSQDTFILQASSGEVKAVWTAIIGKILWRQALRNREVRLKEMVSMGIGSKPFMDIKPSDAAISDRAIDYIMKGSESRTRASIAVSSFDHSTPFKRPHSTISNSSTSSSSSQSSSSLLGSLNLHLYPSPAHQHPHAHAHQHPYPLGSVPSFSHWPYDCIEEDELEQDAGSQPSMITESSGETSSQCTSSDNVTGLNSLTIPIPGHGRPNIIIDALPSDSTSSFLCSSTPPGSSHPQMAPPPALFPKDQVLQAQGSTFITASKTSHITIGLSTVV</sequence>
<feature type="region of interest" description="Disordered" evidence="1">
    <location>
        <begin position="1751"/>
        <end position="1778"/>
    </location>
</feature>
<dbReference type="Pfam" id="PF00621">
    <property type="entry name" value="RhoGEF"/>
    <property type="match status" value="1"/>
</dbReference>
<feature type="domain" description="DH" evidence="3">
    <location>
        <begin position="1320"/>
        <end position="1497"/>
    </location>
</feature>
<feature type="region of interest" description="Disordered" evidence="1">
    <location>
        <begin position="1676"/>
        <end position="1702"/>
    </location>
</feature>